<dbReference type="InterPro" id="IPR001753">
    <property type="entry name" value="Enoyl-CoA_hydra/iso"/>
</dbReference>
<dbReference type="FunFam" id="3.90.226.10:FF:000009">
    <property type="entry name" value="Carnitinyl-CoA dehydratase"/>
    <property type="match status" value="1"/>
</dbReference>
<dbReference type="KEGG" id="scia:HUG15_13295"/>
<proteinExistence type="inferred from homology"/>
<dbReference type="Proteomes" id="UP000595823">
    <property type="component" value="Chromosome"/>
</dbReference>
<dbReference type="FunFam" id="1.10.12.10:FF:000001">
    <property type="entry name" value="Probable enoyl-CoA hydratase, mitochondrial"/>
    <property type="match status" value="1"/>
</dbReference>
<comment type="similarity">
    <text evidence="1 3">Belongs to the enoyl-CoA hydratase/isomerase family.</text>
</comment>
<evidence type="ECO:0000313" key="4">
    <source>
        <dbReference type="EMBL" id="QQK76441.1"/>
    </source>
</evidence>
<dbReference type="EMBL" id="CP054705">
    <property type="protein sequence ID" value="QQK76441.1"/>
    <property type="molecule type" value="Genomic_DNA"/>
</dbReference>
<name>A0A7T6Z3Y6_9BACI</name>
<accession>A0A7T6Z3Y6</accession>
<keyword evidence="5" id="KW-1185">Reference proteome</keyword>
<dbReference type="Gene3D" id="3.90.226.10">
    <property type="entry name" value="2-enoyl-CoA Hydratase, Chain A, domain 1"/>
    <property type="match status" value="1"/>
</dbReference>
<dbReference type="Gene3D" id="1.10.12.10">
    <property type="entry name" value="Lyase 2-enoyl-coa Hydratase, Chain A, domain 2"/>
    <property type="match status" value="1"/>
</dbReference>
<evidence type="ECO:0000256" key="1">
    <source>
        <dbReference type="ARBA" id="ARBA00005254"/>
    </source>
</evidence>
<gene>
    <name evidence="4" type="ORF">HUG15_13295</name>
</gene>
<dbReference type="CDD" id="cd06558">
    <property type="entry name" value="crotonase-like"/>
    <property type="match status" value="1"/>
</dbReference>
<evidence type="ECO:0000313" key="5">
    <source>
        <dbReference type="Proteomes" id="UP000595823"/>
    </source>
</evidence>
<dbReference type="Pfam" id="PF00378">
    <property type="entry name" value="ECH_1"/>
    <property type="match status" value="1"/>
</dbReference>
<evidence type="ECO:0000256" key="2">
    <source>
        <dbReference type="ARBA" id="ARBA00023239"/>
    </source>
</evidence>
<dbReference type="InterPro" id="IPR029045">
    <property type="entry name" value="ClpP/crotonase-like_dom_sf"/>
</dbReference>
<protein>
    <submittedName>
        <fullName evidence="4">Enoyl-CoA hydratase</fullName>
    </submittedName>
</protein>
<dbReference type="SUPFAM" id="SSF52096">
    <property type="entry name" value="ClpP/crotonase"/>
    <property type="match status" value="1"/>
</dbReference>
<reference evidence="4 5" key="1">
    <citation type="submission" date="2020-06" db="EMBL/GenBank/DDBJ databases">
        <title>Genomic analysis of Salicibibacter sp. NKC5-3.</title>
        <authorList>
            <person name="Oh Y.J."/>
        </authorList>
    </citation>
    <scope>NUCLEOTIDE SEQUENCE [LARGE SCALE GENOMIC DNA]</scope>
    <source>
        <strain evidence="4 5">NKC5-3</strain>
    </source>
</reference>
<dbReference type="InterPro" id="IPR014748">
    <property type="entry name" value="Enoyl-CoA_hydra_C"/>
</dbReference>
<dbReference type="InterPro" id="IPR018376">
    <property type="entry name" value="Enoyl-CoA_hyd/isom_CS"/>
</dbReference>
<organism evidence="4 5">
    <name type="scientific">Salicibibacter cibarius</name>
    <dbReference type="NCBI Taxonomy" id="2743000"/>
    <lineage>
        <taxon>Bacteria</taxon>
        <taxon>Bacillati</taxon>
        <taxon>Bacillota</taxon>
        <taxon>Bacilli</taxon>
        <taxon>Bacillales</taxon>
        <taxon>Bacillaceae</taxon>
        <taxon>Salicibibacter</taxon>
    </lineage>
</organism>
<dbReference type="PROSITE" id="PS00166">
    <property type="entry name" value="ENOYL_COA_HYDRATASE"/>
    <property type="match status" value="1"/>
</dbReference>
<evidence type="ECO:0000256" key="3">
    <source>
        <dbReference type="RuleBase" id="RU003707"/>
    </source>
</evidence>
<dbReference type="RefSeq" id="WP_200123570.1">
    <property type="nucleotide sequence ID" value="NZ_CP054705.1"/>
</dbReference>
<dbReference type="GO" id="GO:0006635">
    <property type="term" value="P:fatty acid beta-oxidation"/>
    <property type="evidence" value="ECO:0007669"/>
    <property type="project" value="TreeGrafter"/>
</dbReference>
<dbReference type="PANTHER" id="PTHR11941">
    <property type="entry name" value="ENOYL-COA HYDRATASE-RELATED"/>
    <property type="match status" value="1"/>
</dbReference>
<dbReference type="PANTHER" id="PTHR11941:SF54">
    <property type="entry name" value="ENOYL-COA HYDRATASE, MITOCHONDRIAL"/>
    <property type="match status" value="1"/>
</dbReference>
<dbReference type="AlphaFoldDB" id="A0A7T6Z3Y6"/>
<dbReference type="GO" id="GO:0016836">
    <property type="term" value="F:hydro-lyase activity"/>
    <property type="evidence" value="ECO:0007669"/>
    <property type="project" value="UniProtKB-ARBA"/>
</dbReference>
<sequence length="258" mass="27655">MAEVVSVSKEQGIATVTMDNPPMNTLGAQMRKDLAEVFTDLKTDNEVVAIILTGAGERAFMAGADIKEFPDRDKEAEQEASSTSMDVFSVIENTPKPTIAMLNGYTLGGGLEVALTCDIRIAEEHASVGLPEVKLGLLPGGGGTQRLPKIVGPSKAKEIMFTGSQVAADEALQLGIVSKVVPQGEGLATAQELATKIARQSLQALSRIKQLVNEGTEKPLEEGLKMERELFDGLFETKDAKEGISAFIEKRRPVFTHE</sequence>
<keyword evidence="2" id="KW-0456">Lyase</keyword>